<keyword evidence="2" id="KW-0472">Membrane</keyword>
<feature type="region of interest" description="Disordered" evidence="1">
    <location>
        <begin position="298"/>
        <end position="327"/>
    </location>
</feature>
<keyword evidence="4" id="KW-1185">Reference proteome</keyword>
<accession>U1GVB0</accession>
<evidence type="ECO:0000256" key="2">
    <source>
        <dbReference type="SAM" id="Phobius"/>
    </source>
</evidence>
<sequence length="327" mass="35442">MDLAVWALFFRVLFSLPFAVFAGYSIHLFAQIAKDEDGAAVPNWTRFYVSQAINAIVGIVAATWNLGAVWMTRGKRIEPQSVYLFYYFIIDLLVLGALLTATAIATPYAPNTVAQCDRLKTAPESDLPALFRYLGRIKRESTPSACRRLLRIRILVILSMCVSSLGATSLLSSMVTDVGVRIMTGIIASLTFFKIALPPTLRGILVFTRSAAQRGCWPRRRSPRMIPSLNHQPLPERDVGKLEEISGLLPQTPPNLAALFRIDPISTSIASNLHFCDLTNISLASKASFATLLPNFSSASASPPASPAPSANAGAAPPKSAPAARRQ</sequence>
<feature type="transmembrane region" description="Helical" evidence="2">
    <location>
        <begin position="52"/>
        <end position="72"/>
    </location>
</feature>
<dbReference type="RefSeq" id="XP_007786273.1">
    <property type="nucleotide sequence ID" value="XM_007788083.1"/>
</dbReference>
<feature type="transmembrane region" description="Helical" evidence="2">
    <location>
        <begin position="178"/>
        <end position="197"/>
    </location>
</feature>
<dbReference type="OMA" id="VICEGCH"/>
<dbReference type="EMBL" id="KE720764">
    <property type="protein sequence ID" value="ERF76413.1"/>
    <property type="molecule type" value="Genomic_DNA"/>
</dbReference>
<evidence type="ECO:0000256" key="1">
    <source>
        <dbReference type="SAM" id="MobiDB-lite"/>
    </source>
</evidence>
<feature type="transmembrane region" description="Helical" evidence="2">
    <location>
        <begin position="152"/>
        <end position="171"/>
    </location>
</feature>
<gene>
    <name evidence="3" type="ORF">EPUS_06971</name>
</gene>
<evidence type="ECO:0000313" key="3">
    <source>
        <dbReference type="EMBL" id="ERF76413.1"/>
    </source>
</evidence>
<dbReference type="HOGENOM" id="CLU_849999_0_0_1"/>
<name>U1GVB0_ENDPU</name>
<dbReference type="Proteomes" id="UP000019373">
    <property type="component" value="Unassembled WGS sequence"/>
</dbReference>
<proteinExistence type="predicted"/>
<dbReference type="AlphaFoldDB" id="U1GVB0"/>
<dbReference type="GeneID" id="19241859"/>
<feature type="transmembrane region" description="Helical" evidence="2">
    <location>
        <begin position="84"/>
        <end position="105"/>
    </location>
</feature>
<keyword evidence="2" id="KW-0812">Transmembrane</keyword>
<reference evidence="4" key="1">
    <citation type="journal article" date="2014" name="BMC Genomics">
        <title>Genome characteristics reveal the impact of lichenization on lichen-forming fungus Endocarpon pusillum Hedwig (Verrucariales, Ascomycota).</title>
        <authorList>
            <person name="Wang Y.-Y."/>
            <person name="Liu B."/>
            <person name="Zhang X.-Y."/>
            <person name="Zhou Q.-M."/>
            <person name="Zhang T."/>
            <person name="Li H."/>
            <person name="Yu Y.-F."/>
            <person name="Zhang X.-L."/>
            <person name="Hao X.-Y."/>
            <person name="Wang M."/>
            <person name="Wang L."/>
            <person name="Wei J.-C."/>
        </authorList>
    </citation>
    <scope>NUCLEOTIDE SEQUENCE [LARGE SCALE GENOMIC DNA]</scope>
    <source>
        <strain evidence="4">Z07020 / HMAS-L-300199</strain>
    </source>
</reference>
<evidence type="ECO:0000313" key="4">
    <source>
        <dbReference type="Proteomes" id="UP000019373"/>
    </source>
</evidence>
<keyword evidence="2" id="KW-1133">Transmembrane helix</keyword>
<organism evidence="3 4">
    <name type="scientific">Endocarpon pusillum (strain Z07020 / HMAS-L-300199)</name>
    <name type="common">Lichen-forming fungus</name>
    <dbReference type="NCBI Taxonomy" id="1263415"/>
    <lineage>
        <taxon>Eukaryota</taxon>
        <taxon>Fungi</taxon>
        <taxon>Dikarya</taxon>
        <taxon>Ascomycota</taxon>
        <taxon>Pezizomycotina</taxon>
        <taxon>Eurotiomycetes</taxon>
        <taxon>Chaetothyriomycetidae</taxon>
        <taxon>Verrucariales</taxon>
        <taxon>Verrucariaceae</taxon>
        <taxon>Endocarpon</taxon>
    </lineage>
</organism>
<protein>
    <submittedName>
        <fullName evidence="3">Uncharacterized protein</fullName>
    </submittedName>
</protein>